<dbReference type="Pfam" id="PF17213">
    <property type="entry name" value="Hydin_ADK"/>
    <property type="match status" value="1"/>
</dbReference>
<dbReference type="PANTHER" id="PTHR23053">
    <property type="entry name" value="DLEC1 DELETED IN LUNG AND ESOPHAGEAL CANCER 1"/>
    <property type="match status" value="1"/>
</dbReference>
<evidence type="ECO:0000313" key="3">
    <source>
        <dbReference type="Ensembl" id="ENSPNYP00000005486.1"/>
    </source>
</evidence>
<dbReference type="GO" id="GO:0003341">
    <property type="term" value="P:cilium movement"/>
    <property type="evidence" value="ECO:0007669"/>
    <property type="project" value="TreeGrafter"/>
</dbReference>
<feature type="region of interest" description="Disordered" evidence="1">
    <location>
        <begin position="25"/>
        <end position="53"/>
    </location>
</feature>
<dbReference type="PANTHER" id="PTHR23053:SF0">
    <property type="entry name" value="HYDROCEPHALUS-INDUCING PROTEIN HOMOLOG"/>
    <property type="match status" value="1"/>
</dbReference>
<dbReference type="STRING" id="303518.ENSPNYP00000005486"/>
<dbReference type="Ensembl" id="ENSPNYT00000005627.1">
    <property type="protein sequence ID" value="ENSPNYP00000005486.1"/>
    <property type="gene ID" value="ENSPNYG00000004254.1"/>
</dbReference>
<organism evidence="3">
    <name type="scientific">Pundamilia nyererei</name>
    <dbReference type="NCBI Taxonomy" id="303518"/>
    <lineage>
        <taxon>Eukaryota</taxon>
        <taxon>Metazoa</taxon>
        <taxon>Chordata</taxon>
        <taxon>Craniata</taxon>
        <taxon>Vertebrata</taxon>
        <taxon>Euteleostomi</taxon>
        <taxon>Actinopterygii</taxon>
        <taxon>Neopterygii</taxon>
        <taxon>Teleostei</taxon>
        <taxon>Neoteleostei</taxon>
        <taxon>Acanthomorphata</taxon>
        <taxon>Ovalentaria</taxon>
        <taxon>Cichlomorphae</taxon>
        <taxon>Cichliformes</taxon>
        <taxon>Cichlidae</taxon>
        <taxon>African cichlids</taxon>
        <taxon>Pseudocrenilabrinae</taxon>
        <taxon>Haplochromini</taxon>
        <taxon>Pundamilia</taxon>
    </lineage>
</organism>
<dbReference type="InterPro" id="IPR033768">
    <property type="entry name" value="Hydin_ADK"/>
</dbReference>
<evidence type="ECO:0000259" key="2">
    <source>
        <dbReference type="Pfam" id="PF17213"/>
    </source>
</evidence>
<protein>
    <recommendedName>
        <fullName evidence="2">Hydin adenylate kinase-like domain-containing protein</fullName>
    </recommendedName>
</protein>
<dbReference type="AlphaFoldDB" id="A0A3B4F8B6"/>
<accession>A0A3B4F8B6</accession>
<dbReference type="GeneTree" id="ENSGT00940000163228"/>
<dbReference type="InterPro" id="IPR033305">
    <property type="entry name" value="Hydin-like"/>
</dbReference>
<name>A0A3B4F8B6_9CICH</name>
<dbReference type="GO" id="GO:1904158">
    <property type="term" value="P:axonemal central apparatus assembly"/>
    <property type="evidence" value="ECO:0007669"/>
    <property type="project" value="TreeGrafter"/>
</dbReference>
<feature type="domain" description="Hydin adenylate kinase-like" evidence="2">
    <location>
        <begin position="293"/>
        <end position="330"/>
    </location>
</feature>
<evidence type="ECO:0000256" key="1">
    <source>
        <dbReference type="SAM" id="MobiDB-lite"/>
    </source>
</evidence>
<dbReference type="GO" id="GO:0005930">
    <property type="term" value="C:axoneme"/>
    <property type="evidence" value="ECO:0007669"/>
    <property type="project" value="TreeGrafter"/>
</dbReference>
<sequence length="420" mass="47477">MYWKVDTSQPTAKLCKGGTLPDQSFLPPIFTPKQRDDARRGSSLPSSREKSMVSLRPSRLELFPGGSADMVLTVSADSPKVVRERLVCYAIVGQQGYQEKIMSVDIACRFVAPLLSISSKQLNFYIKKVKGESMRPLYEKLILKNVSSLPVSMKLSLIEPFSLCEAPGEHSIATTKSVVLGDKCEAELWVCFNPAFYKDRVSHNVDEYLEVNYLGHPQQDVVDLHAEVHYPNLDFPSTTVDFDCVLNCTETHKVMTITNCSLLPVSYYWTFLDDHINSRYSHTESGQTGLEHGGDVTTLRSLLPEHLLVDILAERFQLSDCYRGIVIDGLDSAYTRVPASTLQVVLKALSNHKHIYLVNLSDSYTALKAREKAQSEAEGKIFTDRNSYTSSFHRSFIFIKLLIMFLLKMKLFFHKFKMNS</sequence>
<proteinExistence type="predicted"/>
<reference evidence="3" key="1">
    <citation type="submission" date="2023-09" db="UniProtKB">
        <authorList>
            <consortium name="Ensembl"/>
        </authorList>
    </citation>
    <scope>IDENTIFICATION</scope>
</reference>